<dbReference type="AlphaFoldDB" id="A0A4U9TDE9"/>
<accession>A0A4U9TDE9</accession>
<dbReference type="EMBL" id="CABEEZ010000011">
    <property type="protein sequence ID" value="VTR15872.1"/>
    <property type="molecule type" value="Genomic_DNA"/>
</dbReference>
<protein>
    <submittedName>
        <fullName evidence="4">Enterobactin outer-membrane receptor</fullName>
    </submittedName>
</protein>
<evidence type="ECO:0000256" key="2">
    <source>
        <dbReference type="ARBA" id="ARBA00023136"/>
    </source>
</evidence>
<dbReference type="Gene3D" id="2.40.170.20">
    <property type="entry name" value="TonB-dependent receptor, beta-barrel domain"/>
    <property type="match status" value="1"/>
</dbReference>
<gene>
    <name evidence="4" type="primary">fepA_3</name>
    <name evidence="4" type="ORF">NCTC12965_00129</name>
</gene>
<evidence type="ECO:0000256" key="1">
    <source>
        <dbReference type="ARBA" id="ARBA00004442"/>
    </source>
</evidence>
<keyword evidence="2" id="KW-0472">Membrane</keyword>
<name>A0A4U9TDE9_SERFO</name>
<evidence type="ECO:0000256" key="3">
    <source>
        <dbReference type="ARBA" id="ARBA00023237"/>
    </source>
</evidence>
<comment type="subcellular location">
    <subcellularLocation>
        <location evidence="1">Cell outer membrane</location>
    </subcellularLocation>
</comment>
<keyword evidence="3" id="KW-0998">Cell outer membrane</keyword>
<reference evidence="4" key="1">
    <citation type="submission" date="2019-05" db="EMBL/GenBank/DDBJ databases">
        <authorList>
            <consortium name="Pathogen Informatics"/>
        </authorList>
    </citation>
    <scope>NUCLEOTIDE SEQUENCE [LARGE SCALE GENOMIC DNA]</scope>
    <source>
        <strain evidence="4">NCTC12965</strain>
    </source>
</reference>
<keyword evidence="4" id="KW-0675">Receptor</keyword>
<proteinExistence type="predicted"/>
<organism evidence="4">
    <name type="scientific">Serratia fonticola</name>
    <dbReference type="NCBI Taxonomy" id="47917"/>
    <lineage>
        <taxon>Bacteria</taxon>
        <taxon>Pseudomonadati</taxon>
        <taxon>Pseudomonadota</taxon>
        <taxon>Gammaproteobacteria</taxon>
        <taxon>Enterobacterales</taxon>
        <taxon>Yersiniaceae</taxon>
        <taxon>Serratia</taxon>
    </lineage>
</organism>
<dbReference type="GO" id="GO:0009279">
    <property type="term" value="C:cell outer membrane"/>
    <property type="evidence" value="ECO:0007669"/>
    <property type="project" value="UniProtKB-SubCell"/>
</dbReference>
<evidence type="ECO:0000313" key="4">
    <source>
        <dbReference type="EMBL" id="VTR15872.1"/>
    </source>
</evidence>
<sequence length="71" mass="8015">MSFRLFGGYSKTQADAWDINQGHQSERTGTYANTLPAGREGVIDKNIDALLSWEFAHLQTLDFQYAYGRQG</sequence>
<dbReference type="InterPro" id="IPR036942">
    <property type="entry name" value="Beta-barrel_TonB_sf"/>
</dbReference>